<feature type="domain" description="FAM192A/Fyv6 N-terminal" evidence="4">
    <location>
        <begin position="9"/>
        <end position="113"/>
    </location>
</feature>
<dbReference type="RefSeq" id="XP_033539133.1">
    <property type="nucleotide sequence ID" value="XM_033678522.1"/>
</dbReference>
<evidence type="ECO:0000259" key="4">
    <source>
        <dbReference type="Pfam" id="PF10187"/>
    </source>
</evidence>
<gene>
    <name evidence="5 7" type="ORF">P152DRAFT_454092</name>
</gene>
<organism evidence="5">
    <name type="scientific">Eremomyces bilateralis CBS 781.70</name>
    <dbReference type="NCBI Taxonomy" id="1392243"/>
    <lineage>
        <taxon>Eukaryota</taxon>
        <taxon>Fungi</taxon>
        <taxon>Dikarya</taxon>
        <taxon>Ascomycota</taxon>
        <taxon>Pezizomycotina</taxon>
        <taxon>Dothideomycetes</taxon>
        <taxon>Dothideomycetes incertae sedis</taxon>
        <taxon>Eremomycetales</taxon>
        <taxon>Eremomycetaceae</taxon>
        <taxon>Eremomyces</taxon>
    </lineage>
</organism>
<dbReference type="GO" id="GO:0005634">
    <property type="term" value="C:nucleus"/>
    <property type="evidence" value="ECO:0007669"/>
    <property type="project" value="UniProtKB-SubCell"/>
</dbReference>
<accession>A0A6G1GHP4</accession>
<evidence type="ECO:0000313" key="7">
    <source>
        <dbReference type="RefSeq" id="XP_033539133.1"/>
    </source>
</evidence>
<evidence type="ECO:0000256" key="1">
    <source>
        <dbReference type="ARBA" id="ARBA00004123"/>
    </source>
</evidence>
<dbReference type="OrthoDB" id="75807at2759"/>
<proteinExistence type="predicted"/>
<dbReference type="InterPro" id="IPR039845">
    <property type="entry name" value="FAM192A"/>
</dbReference>
<dbReference type="Proteomes" id="UP000504638">
    <property type="component" value="Unplaced"/>
</dbReference>
<name>A0A6G1GHP4_9PEZI</name>
<evidence type="ECO:0000256" key="2">
    <source>
        <dbReference type="ARBA" id="ARBA00023242"/>
    </source>
</evidence>
<evidence type="ECO:0000256" key="3">
    <source>
        <dbReference type="SAM" id="MobiDB-lite"/>
    </source>
</evidence>
<evidence type="ECO:0000313" key="6">
    <source>
        <dbReference type="Proteomes" id="UP000504638"/>
    </source>
</evidence>
<reference evidence="5 7" key="1">
    <citation type="submission" date="2020-01" db="EMBL/GenBank/DDBJ databases">
        <authorList>
            <consortium name="DOE Joint Genome Institute"/>
            <person name="Haridas S."/>
            <person name="Albert R."/>
            <person name="Binder M."/>
            <person name="Bloem J."/>
            <person name="Labutti K."/>
            <person name="Salamov A."/>
            <person name="Andreopoulos B."/>
            <person name="Baker S.E."/>
            <person name="Barry K."/>
            <person name="Bills G."/>
            <person name="Bluhm B.H."/>
            <person name="Cannon C."/>
            <person name="Castanera R."/>
            <person name="Culley D.E."/>
            <person name="Daum C."/>
            <person name="Ezra D."/>
            <person name="Gonzalez J.B."/>
            <person name="Henrissat B."/>
            <person name="Kuo A."/>
            <person name="Liang C."/>
            <person name="Lipzen A."/>
            <person name="Lutzoni F."/>
            <person name="Magnuson J."/>
            <person name="Mondo S."/>
            <person name="Nolan M."/>
            <person name="Ohm R."/>
            <person name="Pangilinan J."/>
            <person name="Park H.-J."/>
            <person name="Ramirez L."/>
            <person name="Alfaro M."/>
            <person name="Sun H."/>
            <person name="Tritt A."/>
            <person name="Yoshinaga Y."/>
            <person name="Zwiers L.-H."/>
            <person name="Turgeon B.G."/>
            <person name="Goodwin S.B."/>
            <person name="Spatafora J.W."/>
            <person name="Crous P.W."/>
            <person name="Grigoriev I.V."/>
        </authorList>
    </citation>
    <scope>NUCLEOTIDE SEQUENCE</scope>
    <source>
        <strain evidence="5 7">CBS 781.70</strain>
    </source>
</reference>
<protein>
    <recommendedName>
        <fullName evidence="4">FAM192A/Fyv6 N-terminal domain-containing protein</fullName>
    </recommendedName>
</protein>
<keyword evidence="6" id="KW-1185">Reference proteome</keyword>
<dbReference type="InterPro" id="IPR019331">
    <property type="entry name" value="FAM192A/Fyv6_N"/>
</dbReference>
<dbReference type="AlphaFoldDB" id="A0A6G1GHP4"/>
<keyword evidence="2" id="KW-0539">Nucleus</keyword>
<dbReference type="GeneID" id="54419092"/>
<evidence type="ECO:0000313" key="5">
    <source>
        <dbReference type="EMBL" id="KAF1817502.1"/>
    </source>
</evidence>
<dbReference type="PANTHER" id="PTHR13495">
    <property type="entry name" value="NEFA-INTERACTING NUCLEAR PROTEIN NIP30"/>
    <property type="match status" value="1"/>
</dbReference>
<feature type="region of interest" description="Disordered" evidence="3">
    <location>
        <begin position="116"/>
        <end position="241"/>
    </location>
</feature>
<feature type="region of interest" description="Disordered" evidence="3">
    <location>
        <begin position="1"/>
        <end position="48"/>
    </location>
</feature>
<feature type="compositionally biased region" description="Basic and acidic residues" evidence="3">
    <location>
        <begin position="33"/>
        <end position="42"/>
    </location>
</feature>
<sequence>MADGNASRFVSGGTIDAPIDRDDEWKQAQQELEEARRKKFEQEQQQDGRSLYEVLEANKAAKQEAFEEAARLKNQFRSLDDDEVDFLDSVLESTRAKEAEVKKETVKQLEAFRRQREEAERSVVVSHSPENAGLEEEHWSGARKRKKTKDKEGFRGLKLRKTSSDTSSVLVEPKANEAATRETVPSEKTLKNPVVVDTTRPAEHEHRTSQISTAQGQPKSQSPSTVQSKGLGLAEYSSDDD</sequence>
<feature type="compositionally biased region" description="Polar residues" evidence="3">
    <location>
        <begin position="209"/>
        <end position="228"/>
    </location>
</feature>
<reference evidence="7" key="3">
    <citation type="submission" date="2025-04" db="UniProtKB">
        <authorList>
            <consortium name="RefSeq"/>
        </authorList>
    </citation>
    <scope>IDENTIFICATION</scope>
    <source>
        <strain evidence="7">CBS 781.70</strain>
    </source>
</reference>
<comment type="subcellular location">
    <subcellularLocation>
        <location evidence="1">Nucleus</location>
    </subcellularLocation>
</comment>
<reference evidence="7" key="2">
    <citation type="submission" date="2020-04" db="EMBL/GenBank/DDBJ databases">
        <authorList>
            <consortium name="NCBI Genome Project"/>
        </authorList>
    </citation>
    <scope>NUCLEOTIDE SEQUENCE</scope>
    <source>
        <strain evidence="7">CBS 781.70</strain>
    </source>
</reference>
<dbReference type="Pfam" id="PF10187">
    <property type="entry name" value="FAM192A_Fyv6_N"/>
    <property type="match status" value="1"/>
</dbReference>
<dbReference type="PANTHER" id="PTHR13495:SF0">
    <property type="entry name" value="PSME3-INTERACTING PROTEIN"/>
    <property type="match status" value="1"/>
</dbReference>
<dbReference type="EMBL" id="ML975149">
    <property type="protein sequence ID" value="KAF1817502.1"/>
    <property type="molecule type" value="Genomic_DNA"/>
</dbReference>